<dbReference type="GeneID" id="116658818"/>
<dbReference type="RefSeq" id="XP_032320647.1">
    <property type="nucleotide sequence ID" value="XM_032464756.1"/>
</dbReference>
<feature type="region of interest" description="Disordered" evidence="1">
    <location>
        <begin position="62"/>
        <end position="127"/>
    </location>
</feature>
<feature type="region of interest" description="Disordered" evidence="1">
    <location>
        <begin position="15"/>
        <end position="41"/>
    </location>
</feature>
<feature type="compositionally biased region" description="Polar residues" evidence="1">
    <location>
        <begin position="22"/>
        <end position="32"/>
    </location>
</feature>
<dbReference type="AlphaFoldDB" id="A0A8B8RSH5"/>
<feature type="compositionally biased region" description="Basic and acidic residues" evidence="1">
    <location>
        <begin position="140"/>
        <end position="164"/>
    </location>
</feature>
<reference evidence="3" key="1">
    <citation type="submission" date="2025-08" db="UniProtKB">
        <authorList>
            <consortium name="RefSeq"/>
        </authorList>
    </citation>
    <scope>IDENTIFICATION</scope>
    <source>
        <tissue evidence="3">Ear skin</tissue>
    </source>
</reference>
<accession>A0A8B8RSH5</accession>
<name>A0A8B8RSH5_CAMFR</name>
<feature type="compositionally biased region" description="Basic and acidic residues" evidence="1">
    <location>
        <begin position="81"/>
        <end position="91"/>
    </location>
</feature>
<dbReference type="Proteomes" id="UP000694856">
    <property type="component" value="Chromosome 21"/>
</dbReference>
<organism evidence="2 3">
    <name type="scientific">Camelus ferus</name>
    <name type="common">Wild bactrian camel</name>
    <name type="synonym">Camelus bactrianus ferus</name>
    <dbReference type="NCBI Taxonomy" id="419612"/>
    <lineage>
        <taxon>Eukaryota</taxon>
        <taxon>Metazoa</taxon>
        <taxon>Chordata</taxon>
        <taxon>Craniata</taxon>
        <taxon>Vertebrata</taxon>
        <taxon>Euteleostomi</taxon>
        <taxon>Mammalia</taxon>
        <taxon>Eutheria</taxon>
        <taxon>Laurasiatheria</taxon>
        <taxon>Artiodactyla</taxon>
        <taxon>Tylopoda</taxon>
        <taxon>Camelidae</taxon>
        <taxon>Camelus</taxon>
    </lineage>
</organism>
<keyword evidence="2" id="KW-1185">Reference proteome</keyword>
<evidence type="ECO:0000313" key="2">
    <source>
        <dbReference type="Proteomes" id="UP000694856"/>
    </source>
</evidence>
<sequence>MAMAHGAAMNVEVYPVPRKPHSSPSHLRSTQCPGLVLPPPNPRLKAGPSLWGRLALFPKPRGVAPNHGDKHLHPVLSPTHTHPEHTHKGVDESACGDGMHPYADRGSLPQGNRLGLNPATILPPPNAAAHRLSTLPLKETSCEPHTKPFADRRAQAWPERRPRTESTGNAIRIPCWLVVHPATHLSPHPPTCIAKVSRAASGFCLLSHLHCPFDQLQARGQVPFHTSASRQPVCSPARFKTPASLKANDRPTGFEGGPGAGTQQVSHRDWSLA</sequence>
<dbReference type="KEGG" id="cfr:116658818"/>
<feature type="region of interest" description="Disordered" evidence="1">
    <location>
        <begin position="139"/>
        <end position="165"/>
    </location>
</feature>
<evidence type="ECO:0000313" key="3">
    <source>
        <dbReference type="RefSeq" id="XP_032320647.1"/>
    </source>
</evidence>
<evidence type="ECO:0000256" key="1">
    <source>
        <dbReference type="SAM" id="MobiDB-lite"/>
    </source>
</evidence>
<protein>
    <submittedName>
        <fullName evidence="3">Uncharacterized protein LOC116658818</fullName>
    </submittedName>
</protein>
<feature type="region of interest" description="Disordered" evidence="1">
    <location>
        <begin position="235"/>
        <end position="273"/>
    </location>
</feature>
<gene>
    <name evidence="3" type="primary">LOC116658818</name>
</gene>
<proteinExistence type="predicted"/>